<dbReference type="EMBL" id="AL445063">
    <property type="protein sequence ID" value="CAC11175.1"/>
    <property type="molecule type" value="Genomic_DNA"/>
</dbReference>
<proteinExistence type="predicted"/>
<reference evidence="5 6" key="1">
    <citation type="journal article" date="2000" name="Nature">
        <title>The genome sequence of the thermoacidophilic scavenger Thermoplasma acidophilum.</title>
        <authorList>
            <person name="Ruepp A."/>
            <person name="Graml W."/>
            <person name="Santos-Martinez M.L."/>
            <person name="Koretke K.K."/>
            <person name="Volker C."/>
            <person name="Mewes H.W."/>
            <person name="Frishman D."/>
            <person name="Stocker S."/>
            <person name="Lupas A.N."/>
            <person name="Baumeister W."/>
        </authorList>
    </citation>
    <scope>NUCLEOTIDE SEQUENCE [LARGE SCALE GENOMIC DNA]</scope>
    <source>
        <strain evidence="6">ATCC 25905 / DSM 1728 / JCM 9062 / NBRC 15155 / AMRC-C165</strain>
    </source>
</reference>
<evidence type="ECO:0000256" key="2">
    <source>
        <dbReference type="ARBA" id="ARBA00022898"/>
    </source>
</evidence>
<dbReference type="PaxDb" id="273075-Ta0026"/>
<dbReference type="FunCoup" id="Q9HM43">
    <property type="interactions" value="75"/>
</dbReference>
<dbReference type="GO" id="GO:0003941">
    <property type="term" value="F:L-serine ammonia-lyase activity"/>
    <property type="evidence" value="ECO:0007669"/>
    <property type="project" value="TreeGrafter"/>
</dbReference>
<dbReference type="SUPFAM" id="SSF53686">
    <property type="entry name" value="Tryptophan synthase beta subunit-like PLP-dependent enzymes"/>
    <property type="match status" value="1"/>
</dbReference>
<evidence type="ECO:0000259" key="4">
    <source>
        <dbReference type="Pfam" id="PF00291"/>
    </source>
</evidence>
<dbReference type="Proteomes" id="UP000001024">
    <property type="component" value="Chromosome"/>
</dbReference>
<keyword evidence="6" id="KW-1185">Reference proteome</keyword>
<evidence type="ECO:0000313" key="5">
    <source>
        <dbReference type="EMBL" id="CAC11175.1"/>
    </source>
</evidence>
<evidence type="ECO:0000313" key="6">
    <source>
        <dbReference type="Proteomes" id="UP000001024"/>
    </source>
</evidence>
<dbReference type="HOGENOM" id="CLU_028142_4_1_2"/>
<dbReference type="AlphaFoldDB" id="Q9HM43"/>
<dbReference type="EnsemblBacteria" id="CAC11175">
    <property type="protein sequence ID" value="CAC11175"/>
    <property type="gene ID" value="CAC11175"/>
</dbReference>
<dbReference type="InParanoid" id="Q9HM43"/>
<dbReference type="DNASU" id="1455694"/>
<dbReference type="GO" id="GO:0004794">
    <property type="term" value="F:threonine deaminase activity"/>
    <property type="evidence" value="ECO:0007669"/>
    <property type="project" value="TreeGrafter"/>
</dbReference>
<name>Q9HM43_THEAC</name>
<dbReference type="RefSeq" id="WP_010900454.1">
    <property type="nucleotide sequence ID" value="NC_002578.1"/>
</dbReference>
<sequence length="316" mass="34814">MEELLNVEAKPPGRTPTIKAYALGNKLHLNNLFLKFEGANATGTQKDRISEAHVINAMRGGYNGIAVGTCGNYGASIAYFAHQYGVKSYIGIPRSYSHDRTDFMQSEQAEILYYDGKYEETVEFIRDFSKDNGLYDASPGSANSSIDKMMYATIAFEIYEALLTVPSYVIVPVGNGTTLAGIYHGFRRMYDEGVIDHLPRMVGVSTSGGNPIVDSWRHGYSRVVDLNPEEIRETSINEPLVSYRSFDGQDALSAIRETHGRAMYVSDEEMVYYSNLIYSAEGLNPLPASASAVAAIGHLKVKQDETVVSVITGRQI</sequence>
<keyword evidence="2" id="KW-0663">Pyridoxal phosphate</keyword>
<dbReference type="STRING" id="273075.gene:9571242"/>
<comment type="cofactor">
    <cofactor evidence="1">
        <name>pyridoxal 5'-phosphate</name>
        <dbReference type="ChEBI" id="CHEBI:597326"/>
    </cofactor>
</comment>
<dbReference type="Pfam" id="PF00291">
    <property type="entry name" value="PALP"/>
    <property type="match status" value="1"/>
</dbReference>
<protein>
    <submittedName>
        <fullName evidence="5">Threonine synthase related protein</fullName>
    </submittedName>
</protein>
<dbReference type="InterPro" id="IPR036052">
    <property type="entry name" value="TrpB-like_PALP_sf"/>
</dbReference>
<dbReference type="OrthoDB" id="6371at2157"/>
<evidence type="ECO:0000256" key="3">
    <source>
        <dbReference type="ARBA" id="ARBA00023239"/>
    </source>
</evidence>
<dbReference type="Gene3D" id="3.40.50.1100">
    <property type="match status" value="2"/>
</dbReference>
<dbReference type="PANTHER" id="PTHR48078">
    <property type="entry name" value="THREONINE DEHYDRATASE, MITOCHONDRIAL-RELATED"/>
    <property type="match status" value="1"/>
</dbReference>
<organism evidence="5 6">
    <name type="scientific">Thermoplasma acidophilum (strain ATCC 25905 / DSM 1728 / JCM 9062 / NBRC 15155 / AMRC-C165)</name>
    <dbReference type="NCBI Taxonomy" id="273075"/>
    <lineage>
        <taxon>Archaea</taxon>
        <taxon>Methanobacteriati</taxon>
        <taxon>Thermoplasmatota</taxon>
        <taxon>Thermoplasmata</taxon>
        <taxon>Thermoplasmatales</taxon>
        <taxon>Thermoplasmataceae</taxon>
        <taxon>Thermoplasma</taxon>
    </lineage>
</organism>
<dbReference type="eggNOG" id="arCOG01434">
    <property type="taxonomic scope" value="Archaea"/>
</dbReference>
<evidence type="ECO:0000256" key="1">
    <source>
        <dbReference type="ARBA" id="ARBA00001933"/>
    </source>
</evidence>
<dbReference type="GO" id="GO:0009097">
    <property type="term" value="P:isoleucine biosynthetic process"/>
    <property type="evidence" value="ECO:0007669"/>
    <property type="project" value="TreeGrafter"/>
</dbReference>
<dbReference type="InterPro" id="IPR001926">
    <property type="entry name" value="TrpB-like_PALP"/>
</dbReference>
<feature type="domain" description="Tryptophan synthase beta chain-like PALP" evidence="4">
    <location>
        <begin position="12"/>
        <end position="313"/>
    </location>
</feature>
<dbReference type="GO" id="GO:0006565">
    <property type="term" value="P:L-serine catabolic process"/>
    <property type="evidence" value="ECO:0007669"/>
    <property type="project" value="TreeGrafter"/>
</dbReference>
<accession>Q9HM43</accession>
<dbReference type="InterPro" id="IPR050147">
    <property type="entry name" value="Ser/Thr_Dehydratase"/>
</dbReference>
<dbReference type="PANTHER" id="PTHR48078:SF6">
    <property type="entry name" value="L-THREONINE DEHYDRATASE CATABOLIC TDCB"/>
    <property type="match status" value="1"/>
</dbReference>
<dbReference type="NCBIfam" id="NF004996">
    <property type="entry name" value="PRK06381.1"/>
    <property type="match status" value="1"/>
</dbReference>
<gene>
    <name evidence="5" type="ordered locus">Ta0026</name>
</gene>
<keyword evidence="3" id="KW-0456">Lyase</keyword>
<dbReference type="GO" id="GO:0006567">
    <property type="term" value="P:L-threonine catabolic process"/>
    <property type="evidence" value="ECO:0007669"/>
    <property type="project" value="TreeGrafter"/>
</dbReference>
<dbReference type="KEGG" id="tac:Ta0026"/>